<gene>
    <name evidence="3" type="ORF">PVBG_00470</name>
</gene>
<reference evidence="3 4" key="1">
    <citation type="submission" date="2011-08" db="EMBL/GenBank/DDBJ databases">
        <title>The Genome Sequence of Plasmodium vivax Brazil I.</title>
        <authorList>
            <consortium name="The Broad Institute Genome Sequencing Platform"/>
            <consortium name="The Broad Institute Genome Sequencing Center for Infectious Disease"/>
            <person name="Neafsey D."/>
            <person name="Carlton J."/>
            <person name="Barnwell J."/>
            <person name="Collins W."/>
            <person name="Escalante A."/>
            <person name="Mullikin J."/>
            <person name="Saul A."/>
            <person name="Guigo R."/>
            <person name="Camara F."/>
            <person name="Young S.K."/>
            <person name="Zeng Q."/>
            <person name="Gargeya S."/>
            <person name="Fitzgerald M."/>
            <person name="Haas B."/>
            <person name="Abouelleil A."/>
            <person name="Alvarado L."/>
            <person name="Arachchi H.M."/>
            <person name="Berlin A."/>
            <person name="Brown A."/>
            <person name="Chapman S.B."/>
            <person name="Chen Z."/>
            <person name="Dunbar C."/>
            <person name="Freedman E."/>
            <person name="Gearin G."/>
            <person name="Gellesch M."/>
            <person name="Goldberg J."/>
            <person name="Griggs A."/>
            <person name="Gujja S."/>
            <person name="Heiman D."/>
            <person name="Howarth C."/>
            <person name="Larson L."/>
            <person name="Lui A."/>
            <person name="MacDonald P.J.P."/>
            <person name="Montmayeur A."/>
            <person name="Murphy C."/>
            <person name="Neiman D."/>
            <person name="Pearson M."/>
            <person name="Priest M."/>
            <person name="Roberts A."/>
            <person name="Saif S."/>
            <person name="Shea T."/>
            <person name="Shenoy N."/>
            <person name="Sisk P."/>
            <person name="Stolte C."/>
            <person name="Sykes S."/>
            <person name="Wortman J."/>
            <person name="Nusbaum C."/>
            <person name="Birren B."/>
        </authorList>
    </citation>
    <scope>NUCLEOTIDE SEQUENCE [LARGE SCALE GENOMIC DNA]</scope>
    <source>
        <strain evidence="3 4">Brazil I</strain>
    </source>
</reference>
<dbReference type="OrthoDB" id="382298at2759"/>
<dbReference type="AlphaFoldDB" id="A0A0J9SNI9"/>
<feature type="region of interest" description="Disordered" evidence="1">
    <location>
        <begin position="279"/>
        <end position="298"/>
    </location>
</feature>
<feature type="compositionally biased region" description="Low complexity" evidence="1">
    <location>
        <begin position="222"/>
        <end position="237"/>
    </location>
</feature>
<name>A0A0J9SNI9_PLAV1</name>
<feature type="compositionally biased region" description="Acidic residues" evidence="1">
    <location>
        <begin position="112"/>
        <end position="123"/>
    </location>
</feature>
<feature type="compositionally biased region" description="Polar residues" evidence="1">
    <location>
        <begin position="141"/>
        <end position="155"/>
    </location>
</feature>
<feature type="compositionally biased region" description="Basic residues" evidence="1">
    <location>
        <begin position="253"/>
        <end position="262"/>
    </location>
</feature>
<feature type="region of interest" description="Disordered" evidence="1">
    <location>
        <begin position="47"/>
        <end position="194"/>
    </location>
</feature>
<feature type="region of interest" description="Disordered" evidence="1">
    <location>
        <begin position="326"/>
        <end position="355"/>
    </location>
</feature>
<feature type="compositionally biased region" description="Basic and acidic residues" evidence="1">
    <location>
        <begin position="47"/>
        <end position="58"/>
    </location>
</feature>
<feature type="signal peptide" evidence="2">
    <location>
        <begin position="1"/>
        <end position="28"/>
    </location>
</feature>
<accession>A0A0J9SNI9</accession>
<evidence type="ECO:0000313" key="3">
    <source>
        <dbReference type="EMBL" id="KMZ84690.1"/>
    </source>
</evidence>
<evidence type="ECO:0000256" key="2">
    <source>
        <dbReference type="SAM" id="SignalP"/>
    </source>
</evidence>
<dbReference type="EMBL" id="KQ234858">
    <property type="protein sequence ID" value="KMZ84690.1"/>
    <property type="molecule type" value="Genomic_DNA"/>
</dbReference>
<evidence type="ECO:0000256" key="1">
    <source>
        <dbReference type="SAM" id="MobiDB-lite"/>
    </source>
</evidence>
<feature type="compositionally biased region" description="Polar residues" evidence="1">
    <location>
        <begin position="59"/>
        <end position="89"/>
    </location>
</feature>
<evidence type="ECO:0000313" key="4">
    <source>
        <dbReference type="Proteomes" id="UP000053327"/>
    </source>
</evidence>
<feature type="compositionally biased region" description="Low complexity" evidence="1">
    <location>
        <begin position="339"/>
        <end position="348"/>
    </location>
</feature>
<dbReference type="Proteomes" id="UP000053327">
    <property type="component" value="Unassembled WGS sequence"/>
</dbReference>
<feature type="chain" id="PRO_5005322629" evidence="2">
    <location>
        <begin position="29"/>
        <end position="817"/>
    </location>
</feature>
<feature type="region of interest" description="Disordered" evidence="1">
    <location>
        <begin position="441"/>
        <end position="478"/>
    </location>
</feature>
<protein>
    <submittedName>
        <fullName evidence="3">Uncharacterized protein</fullName>
    </submittedName>
</protein>
<feature type="compositionally biased region" description="Basic and acidic residues" evidence="1">
    <location>
        <begin position="163"/>
        <end position="185"/>
    </location>
</feature>
<keyword evidence="2" id="KW-0732">Signal</keyword>
<feature type="compositionally biased region" description="Polar residues" evidence="1">
    <location>
        <begin position="451"/>
        <end position="462"/>
    </location>
</feature>
<feature type="compositionally biased region" description="Basic and acidic residues" evidence="1">
    <location>
        <begin position="286"/>
        <end position="297"/>
    </location>
</feature>
<organism evidence="3 4">
    <name type="scientific">Plasmodium vivax (strain Brazil I)</name>
    <dbReference type="NCBI Taxonomy" id="1033975"/>
    <lineage>
        <taxon>Eukaryota</taxon>
        <taxon>Sar</taxon>
        <taxon>Alveolata</taxon>
        <taxon>Apicomplexa</taxon>
        <taxon>Aconoidasida</taxon>
        <taxon>Haemosporida</taxon>
        <taxon>Plasmodiidae</taxon>
        <taxon>Plasmodium</taxon>
        <taxon>Plasmodium (Plasmodium)</taxon>
    </lineage>
</organism>
<proteinExistence type="predicted"/>
<sequence>MVPKCIFSIYATFCALLLLSWNIGDVKGQPPKRGRVNDLIKWFEHGGSEDTQRRDSNENKSFQSGSQGWEQPLNRGQNTSIYDEQQPGTSYGPVRRSSASLPTEKRSFSVDDYSEDDSDEDNDYGGNLGNDYPRDYRNDQQHQYGSSHQMRQTYDQAEEDDRDSIKHGNRDGYPDEGPPRREEGGRMTPNGNVYLGKDFEHFNKRLGLSMDDYMSDKEDDSMGSSNNSSDLRSNESNAYDADQSSIYEDIQFVKRRNHRQPNKHVQLSKTDGRRNAIYRSSGSDEEAPHSSESEIVRDPSSYVYDYAYGRNGPNRSAPLNLYSYPEEDFNRRTSPPVGSKKSMSSSSSPLQDDYIKPLDSYSDSHDSMNHLYDVIPGEEQYEDEINRRRTRPRYNSFDNAVHLDRSELLPVRGVKKSASSYQPEGGKGKMDNFFNKFRKSKRVDMPKGVSPASQGVSNSAHTQRGPKDGRQGSKSPSVLTLFTTYQRDLFLRKYSKVGGGSGGMGGSNASSSRGVKRLFSRSGKDDGQSITGELQTAAEQCIAKNRSKLSRPVLMKNLAFNDPKLLKNYEYAVSYISDNCKNGNAACLDIRPMIYREDDPDLASIVTSLPNIYILSTYEFLLTNLRMCGWLRTMVKNRVKENKLTPTDIVLLLSGGYFKSWVNNTLVKHLIAFLTTKRVIHLEKYFLAVLISFAPFIKPALKMYFGERYAKLSAYSLDVEVNKMVGEMLGVALRWTQAFQEKFSDESNRVLLQVHRRLAAYSKSRNGGLTGKFRTLQELLLRQKVASDVTSNQDQGYRLLIQHVLKYVQNVHLTVLE</sequence>
<feature type="region of interest" description="Disordered" evidence="1">
    <location>
        <begin position="213"/>
        <end position="274"/>
    </location>
</feature>